<name>A0A1L7XDC1_9HELO</name>
<dbReference type="OrthoDB" id="10598582at2759"/>
<dbReference type="AlphaFoldDB" id="A0A1L7XDC1"/>
<accession>A0A1L7XDC1</accession>
<evidence type="ECO:0000313" key="1">
    <source>
        <dbReference type="EMBL" id="CZR63025.1"/>
    </source>
</evidence>
<dbReference type="Proteomes" id="UP000184330">
    <property type="component" value="Unassembled WGS sequence"/>
</dbReference>
<organism evidence="1 2">
    <name type="scientific">Phialocephala subalpina</name>
    <dbReference type="NCBI Taxonomy" id="576137"/>
    <lineage>
        <taxon>Eukaryota</taxon>
        <taxon>Fungi</taxon>
        <taxon>Dikarya</taxon>
        <taxon>Ascomycota</taxon>
        <taxon>Pezizomycotina</taxon>
        <taxon>Leotiomycetes</taxon>
        <taxon>Helotiales</taxon>
        <taxon>Mollisiaceae</taxon>
        <taxon>Phialocephala</taxon>
        <taxon>Phialocephala fortinii species complex</taxon>
    </lineage>
</organism>
<reference evidence="1 2" key="1">
    <citation type="submission" date="2016-03" db="EMBL/GenBank/DDBJ databases">
        <authorList>
            <person name="Ploux O."/>
        </authorList>
    </citation>
    <scope>NUCLEOTIDE SEQUENCE [LARGE SCALE GENOMIC DNA]</scope>
    <source>
        <strain evidence="1 2">UAMH 11012</strain>
    </source>
</reference>
<sequence>MSSIVPAEGRRSEWEDENNAVWPVFDGVIVPKAAHGTGLQARSGLLKPSHLLHGAEADCVHARNDVRLSLPEAYDDEVEPEDCDYRTAPLLGWKTGKSVDEPLLACRDACRAASEVVTKSQESEVGLGNIPTPDMSDVSGALEAGFRIADTDSVRKIRRLALLLEPSYLMQQGFCWTILMHFPCLKELILVVNHAFSLGHPEDISFSDFIDLIDYTQAYILWSAYRPELETDASDVQLPVISPREGLHELIMDLDMDRNGKEWNIPRIEFKMLIEKENKEELDMAKADCEVRFRDFLLRSGKE</sequence>
<evidence type="ECO:0000313" key="2">
    <source>
        <dbReference type="Proteomes" id="UP000184330"/>
    </source>
</evidence>
<proteinExistence type="predicted"/>
<dbReference type="EMBL" id="FJOG01000022">
    <property type="protein sequence ID" value="CZR63025.1"/>
    <property type="molecule type" value="Genomic_DNA"/>
</dbReference>
<gene>
    <name evidence="1" type="ORF">PAC_12922</name>
</gene>
<protein>
    <submittedName>
        <fullName evidence="1">Uncharacterized protein</fullName>
    </submittedName>
</protein>
<keyword evidence="2" id="KW-1185">Reference proteome</keyword>